<dbReference type="Pfam" id="PF01909">
    <property type="entry name" value="NTP_transf_2"/>
    <property type="match status" value="1"/>
</dbReference>
<evidence type="ECO:0000259" key="1">
    <source>
        <dbReference type="Pfam" id="PF01909"/>
    </source>
</evidence>
<evidence type="ECO:0000313" key="2">
    <source>
        <dbReference type="EMBL" id="WYM97386.1"/>
    </source>
</evidence>
<gene>
    <name evidence="2" type="ORF">LQ356_00610</name>
    <name evidence="3" type="ORF">LQ356_00700</name>
</gene>
<name>A0ABZ2TLR2_9BACT</name>
<accession>A0ABZ2TLR2</accession>
<dbReference type="Proteomes" id="UP001622612">
    <property type="component" value="Chromosome"/>
</dbReference>
<dbReference type="EMBL" id="CP088155">
    <property type="protein sequence ID" value="WYM97386.1"/>
    <property type="molecule type" value="Genomic_DNA"/>
</dbReference>
<reference evidence="2 4" key="1">
    <citation type="submission" date="2021-11" db="EMBL/GenBank/DDBJ databases">
        <title>The first genome sequence of unculturable Mycoplasma faucium obtained by de novo assembly of metagenomic reads.</title>
        <authorList>
            <person name="Sabat A.J."/>
            <person name="Bathoorn E."/>
            <person name="Akkerboom V."/>
            <person name="Friedrich A.W."/>
        </authorList>
    </citation>
    <scope>NUCLEOTIDE SEQUENCE [LARGE SCALE GENOMIC DNA]</scope>
    <source>
        <strain evidence="2 4">UMCG-MFM1</strain>
    </source>
</reference>
<evidence type="ECO:0000313" key="3">
    <source>
        <dbReference type="EMBL" id="WYM97404.1"/>
    </source>
</evidence>
<feature type="domain" description="Polymerase nucleotidyl transferase" evidence="1">
    <location>
        <begin position="8"/>
        <end position="69"/>
    </location>
</feature>
<dbReference type="InterPro" id="IPR002934">
    <property type="entry name" value="Polymerase_NTP_transf_dom"/>
</dbReference>
<dbReference type="EMBL" id="CP088155">
    <property type="protein sequence ID" value="WYM97404.1"/>
    <property type="molecule type" value="Genomic_DNA"/>
</dbReference>
<organism evidence="2 4">
    <name type="scientific">Metamycoplasma faucium</name>
    <dbReference type="NCBI Taxonomy" id="56142"/>
    <lineage>
        <taxon>Bacteria</taxon>
        <taxon>Bacillati</taxon>
        <taxon>Mycoplasmatota</taxon>
        <taxon>Mycoplasmoidales</taxon>
        <taxon>Metamycoplasmataceae</taxon>
        <taxon>Metamycoplasma</taxon>
    </lineage>
</organism>
<protein>
    <submittedName>
        <fullName evidence="2">Nucleotidyltransferase domain-containing protein</fullName>
    </submittedName>
</protein>
<proteinExistence type="predicted"/>
<sequence>MDINKYIEKYNPKAIFLKGSRMLGLTTENSDTDIEILLDSQTLPDSYKENGIDIFFINYDLQIKSINDALTEISLLQYLFVKPEHILYKSNDFDFESFKKKIEMQMNKILIKFIKRYWNSVRYYSYSFLQRKLAYHICYLSLLVGNIVLNFEKIKKIKLGKVTKDEIDYFEFCRKKLLSFYLRNLKEDYENI</sequence>
<dbReference type="RefSeq" id="WP_405311816.1">
    <property type="nucleotide sequence ID" value="NZ_CP088155.1"/>
</dbReference>
<evidence type="ECO:0000313" key="4">
    <source>
        <dbReference type="Proteomes" id="UP001622612"/>
    </source>
</evidence>
<keyword evidence="4" id="KW-1185">Reference proteome</keyword>